<keyword evidence="3" id="KW-1185">Reference proteome</keyword>
<dbReference type="Proteomes" id="UP000586042">
    <property type="component" value="Unassembled WGS sequence"/>
</dbReference>
<evidence type="ECO:0000313" key="3">
    <source>
        <dbReference type="Proteomes" id="UP000586042"/>
    </source>
</evidence>
<dbReference type="RefSeq" id="WP_175592110.1">
    <property type="nucleotide sequence ID" value="NZ_JABWGN010000009.1"/>
</dbReference>
<proteinExistence type="predicted"/>
<reference evidence="2 3" key="1">
    <citation type="submission" date="2020-06" db="EMBL/GenBank/DDBJ databases">
        <title>Nonomuraea sp. SMC257, a novel actinomycete isolated from soil.</title>
        <authorList>
            <person name="Chanama M."/>
        </authorList>
    </citation>
    <scope>NUCLEOTIDE SEQUENCE [LARGE SCALE GENOMIC DNA]</scope>
    <source>
        <strain evidence="2 3">SMC257</strain>
    </source>
</reference>
<comment type="caution">
    <text evidence="2">The sequence shown here is derived from an EMBL/GenBank/DDBJ whole genome shotgun (WGS) entry which is preliminary data.</text>
</comment>
<name>A0A7Y6IAV0_9ACTN</name>
<dbReference type="AlphaFoldDB" id="A0A7Y6IAV0"/>
<protein>
    <submittedName>
        <fullName evidence="2">Uncharacterized protein</fullName>
    </submittedName>
</protein>
<keyword evidence="1" id="KW-1133">Transmembrane helix</keyword>
<organism evidence="2 3">
    <name type="scientific">Nonomuraea montanisoli</name>
    <dbReference type="NCBI Taxonomy" id="2741721"/>
    <lineage>
        <taxon>Bacteria</taxon>
        <taxon>Bacillati</taxon>
        <taxon>Actinomycetota</taxon>
        <taxon>Actinomycetes</taxon>
        <taxon>Streptosporangiales</taxon>
        <taxon>Streptosporangiaceae</taxon>
        <taxon>Nonomuraea</taxon>
    </lineage>
</organism>
<evidence type="ECO:0000313" key="2">
    <source>
        <dbReference type="EMBL" id="NUW34686.1"/>
    </source>
</evidence>
<dbReference type="EMBL" id="JABWGN010000009">
    <property type="protein sequence ID" value="NUW34686.1"/>
    <property type="molecule type" value="Genomic_DNA"/>
</dbReference>
<keyword evidence="1" id="KW-0472">Membrane</keyword>
<evidence type="ECO:0000256" key="1">
    <source>
        <dbReference type="SAM" id="Phobius"/>
    </source>
</evidence>
<feature type="transmembrane region" description="Helical" evidence="1">
    <location>
        <begin position="39"/>
        <end position="56"/>
    </location>
</feature>
<feature type="transmembrane region" description="Helical" evidence="1">
    <location>
        <begin position="135"/>
        <end position="152"/>
    </location>
</feature>
<sequence>MPIGQPLLRAMRAAVFAAVCVLVSAALHGFAGGEPARLEVLLGASALAWAGAYLLGGSRRGMGTLLAACFATQYGMHHLFGVGAAASVQPGHEHGTGVGMFLVHAVTALISAWWLERGESALAVLLQLAATTVRRWWRVLLILAGGLGGAGTHDRRPSRDEHVPFPGSRFAAAISRRGPPARLSLV</sequence>
<gene>
    <name evidence="2" type="ORF">HTZ77_25100</name>
</gene>
<feature type="transmembrane region" description="Helical" evidence="1">
    <location>
        <begin position="97"/>
        <end position="115"/>
    </location>
</feature>
<keyword evidence="1" id="KW-0812">Transmembrane</keyword>
<accession>A0A7Y6IAV0</accession>